<evidence type="ECO:0008006" key="3">
    <source>
        <dbReference type="Google" id="ProtNLM"/>
    </source>
</evidence>
<dbReference type="EMBL" id="CP036298">
    <property type="protein sequence ID" value="QDV28112.1"/>
    <property type="molecule type" value="Genomic_DNA"/>
</dbReference>
<proteinExistence type="predicted"/>
<protein>
    <recommendedName>
        <fullName evidence="3">Prepilin-type N-terminal cleavage/methylation domain-containing protein</fullName>
    </recommendedName>
</protein>
<organism evidence="1 2">
    <name type="scientific">Aureliella helgolandensis</name>
    <dbReference type="NCBI Taxonomy" id="2527968"/>
    <lineage>
        <taxon>Bacteria</taxon>
        <taxon>Pseudomonadati</taxon>
        <taxon>Planctomycetota</taxon>
        <taxon>Planctomycetia</taxon>
        <taxon>Pirellulales</taxon>
        <taxon>Pirellulaceae</taxon>
        <taxon>Aureliella</taxon>
    </lineage>
</organism>
<dbReference type="InterPro" id="IPR012902">
    <property type="entry name" value="N_methyl_site"/>
</dbReference>
<dbReference type="Proteomes" id="UP000318017">
    <property type="component" value="Chromosome"/>
</dbReference>
<gene>
    <name evidence="1" type="ORF">Q31a_65070</name>
</gene>
<name>A0A518GHP0_9BACT</name>
<dbReference type="RefSeq" id="WP_145086555.1">
    <property type="nucleotide sequence ID" value="NZ_CP036298.1"/>
</dbReference>
<reference evidence="1 2" key="1">
    <citation type="submission" date="2019-02" db="EMBL/GenBank/DDBJ databases">
        <title>Deep-cultivation of Planctomycetes and their phenomic and genomic characterization uncovers novel biology.</title>
        <authorList>
            <person name="Wiegand S."/>
            <person name="Jogler M."/>
            <person name="Boedeker C."/>
            <person name="Pinto D."/>
            <person name="Vollmers J."/>
            <person name="Rivas-Marin E."/>
            <person name="Kohn T."/>
            <person name="Peeters S.H."/>
            <person name="Heuer A."/>
            <person name="Rast P."/>
            <person name="Oberbeckmann S."/>
            <person name="Bunk B."/>
            <person name="Jeske O."/>
            <person name="Meyerdierks A."/>
            <person name="Storesund J.E."/>
            <person name="Kallscheuer N."/>
            <person name="Luecker S."/>
            <person name="Lage O.M."/>
            <person name="Pohl T."/>
            <person name="Merkel B.J."/>
            <person name="Hornburger P."/>
            <person name="Mueller R.-W."/>
            <person name="Bruemmer F."/>
            <person name="Labrenz M."/>
            <person name="Spormann A.M."/>
            <person name="Op den Camp H."/>
            <person name="Overmann J."/>
            <person name="Amann R."/>
            <person name="Jetten M.S.M."/>
            <person name="Mascher T."/>
            <person name="Medema M.H."/>
            <person name="Devos D.P."/>
            <person name="Kaster A.-K."/>
            <person name="Ovreas L."/>
            <person name="Rohde M."/>
            <person name="Galperin M.Y."/>
            <person name="Jogler C."/>
        </authorList>
    </citation>
    <scope>NUCLEOTIDE SEQUENCE [LARGE SCALE GENOMIC DNA]</scope>
    <source>
        <strain evidence="1 2">Q31a</strain>
    </source>
</reference>
<dbReference type="AlphaFoldDB" id="A0A518GHP0"/>
<accession>A0A518GHP0</accession>
<evidence type="ECO:0000313" key="2">
    <source>
        <dbReference type="Proteomes" id="UP000318017"/>
    </source>
</evidence>
<dbReference type="PROSITE" id="PS00409">
    <property type="entry name" value="PROKAR_NTER_METHYL"/>
    <property type="match status" value="1"/>
</dbReference>
<dbReference type="KEGG" id="ahel:Q31a_65070"/>
<sequence length="177" mass="20063">MRHRARKGFSLIEMVALLFSISAILSLSAVILQKAFEVHRAGLVHLQKYQALQMLEQRFRSDCHAAQACQVIEDAEKSPSLELTLPDQRTVRYSVAPGLARRQVVMGDVESASEQWQLPRNSSGTWLIESHPQCELVHFIIRFEGNESTSELEMEEIRWQSRSNPFPSGRSTRGSAL</sequence>
<evidence type="ECO:0000313" key="1">
    <source>
        <dbReference type="EMBL" id="QDV28112.1"/>
    </source>
</evidence>
<keyword evidence="2" id="KW-1185">Reference proteome</keyword>